<dbReference type="EMBL" id="JANPWB010000012">
    <property type="protein sequence ID" value="KAJ1119704.1"/>
    <property type="molecule type" value="Genomic_DNA"/>
</dbReference>
<dbReference type="AlphaFoldDB" id="A0AAV7NYP6"/>
<accession>A0AAV7NYP6</accession>
<name>A0AAV7NYP6_PLEWA</name>
<protein>
    <submittedName>
        <fullName evidence="1">Uncharacterized protein</fullName>
    </submittedName>
</protein>
<comment type="caution">
    <text evidence="1">The sequence shown here is derived from an EMBL/GenBank/DDBJ whole genome shotgun (WGS) entry which is preliminary data.</text>
</comment>
<reference evidence="1" key="1">
    <citation type="journal article" date="2022" name="bioRxiv">
        <title>Sequencing and chromosome-scale assembly of the giantPleurodeles waltlgenome.</title>
        <authorList>
            <person name="Brown T."/>
            <person name="Elewa A."/>
            <person name="Iarovenko S."/>
            <person name="Subramanian E."/>
            <person name="Araus A.J."/>
            <person name="Petzold A."/>
            <person name="Susuki M."/>
            <person name="Suzuki K.-i.T."/>
            <person name="Hayashi T."/>
            <person name="Toyoda A."/>
            <person name="Oliveira C."/>
            <person name="Osipova E."/>
            <person name="Leigh N.D."/>
            <person name="Simon A."/>
            <person name="Yun M.H."/>
        </authorList>
    </citation>
    <scope>NUCLEOTIDE SEQUENCE</scope>
    <source>
        <strain evidence="1">20211129_DDA</strain>
        <tissue evidence="1">Liver</tissue>
    </source>
</reference>
<dbReference type="Proteomes" id="UP001066276">
    <property type="component" value="Chromosome 8"/>
</dbReference>
<proteinExistence type="predicted"/>
<evidence type="ECO:0000313" key="1">
    <source>
        <dbReference type="EMBL" id="KAJ1119704.1"/>
    </source>
</evidence>
<sequence length="120" mass="13204">MTAYSSPLCRRTSLAHESLQNTRGAPAQPPRMRELIFSPVNRKSLKEPEALFPLTPAFYLQGRGQPFTFIHTRLAEQHKLIANHIVYLCTKAAPPPSVGQIVGGLTSAAVHSCVILEPYP</sequence>
<gene>
    <name evidence="1" type="ORF">NDU88_007889</name>
</gene>
<evidence type="ECO:0000313" key="2">
    <source>
        <dbReference type="Proteomes" id="UP001066276"/>
    </source>
</evidence>
<keyword evidence="2" id="KW-1185">Reference proteome</keyword>
<organism evidence="1 2">
    <name type="scientific">Pleurodeles waltl</name>
    <name type="common">Iberian ribbed newt</name>
    <dbReference type="NCBI Taxonomy" id="8319"/>
    <lineage>
        <taxon>Eukaryota</taxon>
        <taxon>Metazoa</taxon>
        <taxon>Chordata</taxon>
        <taxon>Craniata</taxon>
        <taxon>Vertebrata</taxon>
        <taxon>Euteleostomi</taxon>
        <taxon>Amphibia</taxon>
        <taxon>Batrachia</taxon>
        <taxon>Caudata</taxon>
        <taxon>Salamandroidea</taxon>
        <taxon>Salamandridae</taxon>
        <taxon>Pleurodelinae</taxon>
        <taxon>Pleurodeles</taxon>
    </lineage>
</organism>